<proteinExistence type="predicted"/>
<dbReference type="EMBL" id="KZ820031">
    <property type="protein sequence ID" value="PWN49577.1"/>
    <property type="molecule type" value="Genomic_DNA"/>
</dbReference>
<evidence type="ECO:0000313" key="2">
    <source>
        <dbReference type="Proteomes" id="UP000245626"/>
    </source>
</evidence>
<gene>
    <name evidence="1" type="ORF">IE53DRAFT_136604</name>
</gene>
<accession>A0ACD0NUR6</accession>
<keyword evidence="2" id="KW-1185">Reference proteome</keyword>
<evidence type="ECO:0000313" key="1">
    <source>
        <dbReference type="EMBL" id="PWN49577.1"/>
    </source>
</evidence>
<dbReference type="Proteomes" id="UP000245626">
    <property type="component" value="Unassembled WGS sequence"/>
</dbReference>
<name>A0ACD0NUR6_9BASI</name>
<protein>
    <submittedName>
        <fullName evidence="1">5-formyltetrahydrofolate cyclo-ligase</fullName>
    </submittedName>
</protein>
<reference evidence="1 2" key="1">
    <citation type="journal article" date="2018" name="Mol. Biol. Evol.">
        <title>Broad Genomic Sampling Reveals a Smut Pathogenic Ancestry of the Fungal Clade Ustilaginomycotina.</title>
        <authorList>
            <person name="Kijpornyongpan T."/>
            <person name="Mondo S.J."/>
            <person name="Barry K."/>
            <person name="Sandor L."/>
            <person name="Lee J."/>
            <person name="Lipzen A."/>
            <person name="Pangilinan J."/>
            <person name="LaButti K."/>
            <person name="Hainaut M."/>
            <person name="Henrissat B."/>
            <person name="Grigoriev I.V."/>
            <person name="Spatafora J.W."/>
            <person name="Aime M.C."/>
        </authorList>
    </citation>
    <scope>NUCLEOTIDE SEQUENCE [LARGE SCALE GENOMIC DNA]</scope>
    <source>
        <strain evidence="1 2">SA 807</strain>
    </source>
</reference>
<sequence>MTSKAPTAASTAIRTAKRAMRKSMAATLNSLPPQVALTQSSKVAEQILRSPSYAQSKSISVYVSMDVGEINTDQICRSILRDGKRLYVPLFASQEKTSTAVPAAATAQNLTTRTIFATDMVMLRLVDLKDYDQMKVNRWGIREPTLEYESGELREDALREDTGGDGLDLILAPGVAFDTKGGRLGHGKGYYDRYFARADKWAEERGRKGPITVALALSDQVLPEGELVPSDENDRILDAIVSPEHCIKDAKSRWIST</sequence>
<organism evidence="1 2">
    <name type="scientific">Violaceomyces palustris</name>
    <dbReference type="NCBI Taxonomy" id="1673888"/>
    <lineage>
        <taxon>Eukaryota</taxon>
        <taxon>Fungi</taxon>
        <taxon>Dikarya</taxon>
        <taxon>Basidiomycota</taxon>
        <taxon>Ustilaginomycotina</taxon>
        <taxon>Ustilaginomycetes</taxon>
        <taxon>Violaceomycetales</taxon>
        <taxon>Violaceomycetaceae</taxon>
        <taxon>Violaceomyces</taxon>
    </lineage>
</organism>